<evidence type="ECO:0000313" key="10">
    <source>
        <dbReference type="EMBL" id="AFZ69222.1"/>
    </source>
</evidence>
<feature type="active site" description="Proton acceptor" evidence="6">
    <location>
        <position position="376"/>
    </location>
</feature>
<comment type="similarity">
    <text evidence="2 7">Belongs to the thiolase-like superfamily. Thiolase family.</text>
</comment>
<dbReference type="GO" id="GO:0006635">
    <property type="term" value="P:fatty acid beta-oxidation"/>
    <property type="evidence" value="ECO:0007669"/>
    <property type="project" value="TreeGrafter"/>
</dbReference>
<dbReference type="NCBIfam" id="TIGR01930">
    <property type="entry name" value="AcCoA-C-Actrans"/>
    <property type="match status" value="1"/>
</dbReference>
<evidence type="ECO:0000256" key="6">
    <source>
        <dbReference type="PIRSR" id="PIRSR000429-1"/>
    </source>
</evidence>
<dbReference type="InterPro" id="IPR020617">
    <property type="entry name" value="Thiolase_C"/>
</dbReference>
<dbReference type="RefSeq" id="WP_015237518.1">
    <property type="nucleotide sequence ID" value="NC_019793.1"/>
</dbReference>
<dbReference type="CDD" id="cd00751">
    <property type="entry name" value="thiolase"/>
    <property type="match status" value="1"/>
</dbReference>
<dbReference type="PROSITE" id="PS00098">
    <property type="entry name" value="THIOLASE_1"/>
    <property type="match status" value="1"/>
</dbReference>
<proteinExistence type="inferred from homology"/>
<evidence type="ECO:0000313" key="11">
    <source>
        <dbReference type="Proteomes" id="UP000010467"/>
    </source>
</evidence>
<dbReference type="Gene3D" id="3.40.47.10">
    <property type="match status" value="1"/>
</dbReference>
<dbReference type="Pfam" id="PF00108">
    <property type="entry name" value="Thiolase_N"/>
    <property type="match status" value="1"/>
</dbReference>
<reference evidence="11" key="1">
    <citation type="submission" date="2012-03" db="EMBL/GenBank/DDBJ databases">
        <title>Complete sequence of chromosome of Deinococcus peraridilitoris DSM 19664.</title>
        <authorList>
            <person name="Lucas S."/>
            <person name="Copeland A."/>
            <person name="Lapidus A."/>
            <person name="Glavina del Rio T."/>
            <person name="Dalin E."/>
            <person name="Tice H."/>
            <person name="Bruce D."/>
            <person name="Goodwin L."/>
            <person name="Pitluck S."/>
            <person name="Peters L."/>
            <person name="Mikhailova N."/>
            <person name="Lu M."/>
            <person name="Kyrpides N."/>
            <person name="Mavromatis K."/>
            <person name="Ivanova N."/>
            <person name="Brettin T."/>
            <person name="Detter J.C."/>
            <person name="Han C."/>
            <person name="Larimer F."/>
            <person name="Land M."/>
            <person name="Hauser L."/>
            <person name="Markowitz V."/>
            <person name="Cheng J.-F."/>
            <person name="Hugenholtz P."/>
            <person name="Woyke T."/>
            <person name="Wu D."/>
            <person name="Pukall R."/>
            <person name="Steenblock K."/>
            <person name="Brambilla E."/>
            <person name="Klenk H.-P."/>
            <person name="Eisen J.A."/>
        </authorList>
    </citation>
    <scope>NUCLEOTIDE SEQUENCE [LARGE SCALE GENOMIC DNA]</scope>
    <source>
        <strain evidence="11">DSM 19664 / LMG 22246 / CIP 109416 / KR-200</strain>
    </source>
</reference>
<evidence type="ECO:0000256" key="4">
    <source>
        <dbReference type="ARBA" id="ARBA00023315"/>
    </source>
</evidence>
<evidence type="ECO:0000256" key="5">
    <source>
        <dbReference type="ARBA" id="ARBA00024073"/>
    </source>
</evidence>
<evidence type="ECO:0000259" key="9">
    <source>
        <dbReference type="Pfam" id="PF02803"/>
    </source>
</evidence>
<protein>
    <recommendedName>
        <fullName evidence="5">acetyl-CoA C-acyltransferase</fullName>
        <ecNumber evidence="5">2.3.1.16</ecNumber>
    </recommendedName>
</protein>
<dbReference type="InterPro" id="IPR020616">
    <property type="entry name" value="Thiolase_N"/>
</dbReference>
<gene>
    <name evidence="10" type="ordered locus">Deipe_3798</name>
</gene>
<dbReference type="InterPro" id="IPR020610">
    <property type="entry name" value="Thiolase_AS"/>
</dbReference>
<name>L0A7R8_DEIPD</name>
<keyword evidence="11" id="KW-1185">Reference proteome</keyword>
<feature type="domain" description="Thiolase C-terminal" evidence="9">
    <location>
        <begin position="268"/>
        <end position="388"/>
    </location>
</feature>
<dbReference type="PIRSF" id="PIRSF000429">
    <property type="entry name" value="Ac-CoA_Ac_transf"/>
    <property type="match status" value="1"/>
</dbReference>
<accession>L0A7R8</accession>
<dbReference type="InterPro" id="IPR020615">
    <property type="entry name" value="Thiolase_acyl_enz_int_AS"/>
</dbReference>
<keyword evidence="4 7" id="KW-0012">Acyltransferase</keyword>
<dbReference type="InterPro" id="IPR050215">
    <property type="entry name" value="Thiolase-like_sf_Thiolase"/>
</dbReference>
<evidence type="ECO:0000256" key="2">
    <source>
        <dbReference type="ARBA" id="ARBA00010982"/>
    </source>
</evidence>
<dbReference type="PANTHER" id="PTHR43853">
    <property type="entry name" value="3-KETOACYL-COA THIOLASE, PEROXISOMAL"/>
    <property type="match status" value="1"/>
</dbReference>
<dbReference type="GO" id="GO:0003988">
    <property type="term" value="F:acetyl-CoA C-acyltransferase activity"/>
    <property type="evidence" value="ECO:0007669"/>
    <property type="project" value="UniProtKB-EC"/>
</dbReference>
<evidence type="ECO:0000256" key="1">
    <source>
        <dbReference type="ARBA" id="ARBA00005189"/>
    </source>
</evidence>
<evidence type="ECO:0000256" key="7">
    <source>
        <dbReference type="RuleBase" id="RU003557"/>
    </source>
</evidence>
<dbReference type="Proteomes" id="UP000010467">
    <property type="component" value="Chromosome"/>
</dbReference>
<sequence length="392" mass="40656">MQDAVIVSAVRTPVGRGLKGTLANTRSDEMAALAVGEAIRRAGIDPALVEDLVLGTAFPEGEQGLNVARLVALRAGLPDEVAGVTVNRFCSSGLQSIAQAAASIRAGWSEVIVAGGLESMTMVPQTGHVFSPNPGLVDERPGAYISMGLTAENVAEKYGVSREDQDRFAFESHQRAAAAQEAGVFREEIVPVPVRFDRVNGKKITTETVMFDADELVRRNTNLETLGKLRPAFKTGGTVTAGNSSPYSDGAAAAVVMSAGKAEELGLRPLGRLVSFAVAGVAPELMGIGPVAAVPKALKLAGLELGDIDLIELNEAFASQSLAVIRELGLDSRKVNVHGGAIALGHPEGATGTKLAATLLHELRRRGGRYGLVTMCVGGGQGAAGVFEVFPA</sequence>
<dbReference type="eggNOG" id="COG0183">
    <property type="taxonomic scope" value="Bacteria"/>
</dbReference>
<dbReference type="PROSITE" id="PS00737">
    <property type="entry name" value="THIOLASE_2"/>
    <property type="match status" value="1"/>
</dbReference>
<dbReference type="HOGENOM" id="CLU_031026_1_1_0"/>
<dbReference type="FunFam" id="3.40.47.10:FF:000010">
    <property type="entry name" value="Acetyl-CoA acetyltransferase (Thiolase)"/>
    <property type="match status" value="1"/>
</dbReference>
<dbReference type="STRING" id="937777.Deipe_3798"/>
<dbReference type="EMBL" id="CP003382">
    <property type="protein sequence ID" value="AFZ69222.1"/>
    <property type="molecule type" value="Genomic_DNA"/>
</dbReference>
<dbReference type="PROSITE" id="PS00099">
    <property type="entry name" value="THIOLASE_3"/>
    <property type="match status" value="1"/>
</dbReference>
<dbReference type="EC" id="2.3.1.16" evidence="5"/>
<dbReference type="PATRIC" id="fig|937777.3.peg.3809"/>
<dbReference type="OrthoDB" id="9764892at2"/>
<evidence type="ECO:0000259" key="8">
    <source>
        <dbReference type="Pfam" id="PF00108"/>
    </source>
</evidence>
<dbReference type="AlphaFoldDB" id="L0A7R8"/>
<dbReference type="KEGG" id="dpd:Deipe_3798"/>
<dbReference type="InterPro" id="IPR002155">
    <property type="entry name" value="Thiolase"/>
</dbReference>
<dbReference type="GO" id="GO:0010124">
    <property type="term" value="P:phenylacetate catabolic process"/>
    <property type="evidence" value="ECO:0007669"/>
    <property type="project" value="TreeGrafter"/>
</dbReference>
<comment type="pathway">
    <text evidence="1">Lipid metabolism.</text>
</comment>
<dbReference type="PANTHER" id="PTHR43853:SF21">
    <property type="entry name" value="STEROID 3-KETOACYL-COA THIOLASE"/>
    <property type="match status" value="1"/>
</dbReference>
<feature type="domain" description="Thiolase N-terminal" evidence="8">
    <location>
        <begin position="5"/>
        <end position="259"/>
    </location>
</feature>
<dbReference type="SUPFAM" id="SSF53901">
    <property type="entry name" value="Thiolase-like"/>
    <property type="match status" value="2"/>
</dbReference>
<dbReference type="InterPro" id="IPR020613">
    <property type="entry name" value="Thiolase_CS"/>
</dbReference>
<organism evidence="10 11">
    <name type="scientific">Deinococcus peraridilitoris (strain DSM 19664 / LMG 22246 / CIP 109416 / KR-200)</name>
    <dbReference type="NCBI Taxonomy" id="937777"/>
    <lineage>
        <taxon>Bacteria</taxon>
        <taxon>Thermotogati</taxon>
        <taxon>Deinococcota</taxon>
        <taxon>Deinococci</taxon>
        <taxon>Deinococcales</taxon>
        <taxon>Deinococcaceae</taxon>
        <taxon>Deinococcus</taxon>
    </lineage>
</organism>
<dbReference type="GO" id="GO:0005737">
    <property type="term" value="C:cytoplasm"/>
    <property type="evidence" value="ECO:0007669"/>
    <property type="project" value="UniProtKB-ARBA"/>
</dbReference>
<feature type="active site" description="Acyl-thioester intermediate" evidence="6">
    <location>
        <position position="90"/>
    </location>
</feature>
<evidence type="ECO:0000256" key="3">
    <source>
        <dbReference type="ARBA" id="ARBA00022679"/>
    </source>
</evidence>
<feature type="active site" description="Proton acceptor" evidence="6">
    <location>
        <position position="346"/>
    </location>
</feature>
<dbReference type="InterPro" id="IPR016039">
    <property type="entry name" value="Thiolase-like"/>
</dbReference>
<keyword evidence="3 7" id="KW-0808">Transferase</keyword>
<dbReference type="Pfam" id="PF02803">
    <property type="entry name" value="Thiolase_C"/>
    <property type="match status" value="1"/>
</dbReference>